<reference evidence="2" key="1">
    <citation type="submission" date="2006-02" db="EMBL/GenBank/DDBJ databases">
        <title>Complete sequence of plasmid 1 of Rhodoferax ferrireducens DSM 15236.</title>
        <authorList>
            <person name="Copeland A."/>
            <person name="Lucas S."/>
            <person name="Lapidus A."/>
            <person name="Barry K."/>
            <person name="Detter J.C."/>
            <person name="Glavina del Rio T."/>
            <person name="Hammon N."/>
            <person name="Israni S."/>
            <person name="Pitluck S."/>
            <person name="Brettin T."/>
            <person name="Bruce D."/>
            <person name="Han C."/>
            <person name="Tapia R."/>
            <person name="Gilna P."/>
            <person name="Kiss H."/>
            <person name="Schmutz J."/>
            <person name="Larimer F."/>
            <person name="Land M."/>
            <person name="Kyrpides N."/>
            <person name="Ivanova N."/>
            <person name="Richardson P."/>
        </authorList>
    </citation>
    <scope>NUCLEOTIDE SEQUENCE [LARGE SCALE GENOMIC DNA]</scope>
    <source>
        <strain evidence="2">ATCC BAA-621 / DSM 15236 / T118</strain>
        <plasmid evidence="2">Plasmid pDSM15236</plasmid>
    </source>
</reference>
<evidence type="ECO:0000313" key="1">
    <source>
        <dbReference type="EMBL" id="ABD72037.1"/>
    </source>
</evidence>
<accession>Q21QA8</accession>
<keyword evidence="2" id="KW-1185">Reference proteome</keyword>
<geneLocation type="plasmid" evidence="2">
    <name>pDSM15236</name>
</geneLocation>
<evidence type="ECO:0000313" key="2">
    <source>
        <dbReference type="Proteomes" id="UP000008332"/>
    </source>
</evidence>
<dbReference type="AlphaFoldDB" id="Q21QA8"/>
<sequence>MATTPAQRTTVSIRGVITLTAHTHQTSPDGKTEGLTSQAKTSVISHAPGGNFLIPNIPYISMNSVRGLIRRAAGGVLMQELSRSKHLISRNLYLSIMRGSFSRTGINAGGASYQQLIAAQDNLFAGLWGGGSFMYESKVRGERDLFPMLECTKDLFPQRYQASCLNATPNQIIEKTLIASKDDFERLPQWDVIENVEQAYEEHMASKFGANQAKRDQKATAKADGVFLKDSEKLKTNDLNTFTQVEAIIPGVQLYFGMTVRDATDAQIGLLLAAVASWANRNALGGGAVRGRGSFTASLQLFQGGDVQVDQVLVGEAPGYTSSTGVEPYIAAMRAELEAAAEPAALSAVYPTDVAVKKAPKMKAKEVATSEA</sequence>
<dbReference type="Proteomes" id="UP000008332">
    <property type="component" value="Plasmid unnamed1"/>
</dbReference>
<dbReference type="NCBIfam" id="TIGR03115">
    <property type="entry name" value="cas7_csf2"/>
    <property type="match status" value="1"/>
</dbReference>
<dbReference type="InterPro" id="IPR017546">
    <property type="entry name" value="CRISPR-assoc_prot_Csf2"/>
</dbReference>
<name>Q21QA8_ALBFT</name>
<keyword evidence="1" id="KW-0614">Plasmid</keyword>
<dbReference type="HOGENOM" id="CLU_743695_0_0_4"/>
<dbReference type="eggNOG" id="ENOG503375C">
    <property type="taxonomic scope" value="Bacteria"/>
</dbReference>
<organism evidence="1 2">
    <name type="scientific">Albidiferax ferrireducens (strain ATCC BAA-621 / DSM 15236 / T118)</name>
    <name type="common">Rhodoferax ferrireducens</name>
    <dbReference type="NCBI Taxonomy" id="338969"/>
    <lineage>
        <taxon>Bacteria</taxon>
        <taxon>Pseudomonadati</taxon>
        <taxon>Pseudomonadota</taxon>
        <taxon>Betaproteobacteria</taxon>
        <taxon>Burkholderiales</taxon>
        <taxon>Comamonadaceae</taxon>
        <taxon>Rhodoferax</taxon>
    </lineage>
</organism>
<dbReference type="EMBL" id="CP000268">
    <property type="protein sequence ID" value="ABD72037.1"/>
    <property type="molecule type" value="Genomic_DNA"/>
</dbReference>
<dbReference type="KEGG" id="rfr:Rfer_4351"/>
<dbReference type="OrthoDB" id="9182882at2"/>
<gene>
    <name evidence="1" type="ordered locus">Rfer_4351</name>
</gene>
<protein>
    <submittedName>
        <fullName evidence="1">Uncharacterized protein</fullName>
    </submittedName>
</protein>
<proteinExistence type="predicted"/>